<gene>
    <name evidence="1" type="ORF">MLD38_025366</name>
</gene>
<reference evidence="2" key="1">
    <citation type="journal article" date="2023" name="Front. Plant Sci.">
        <title>Chromosomal-level genome assembly of Melastoma candidum provides insights into trichome evolution.</title>
        <authorList>
            <person name="Zhong Y."/>
            <person name="Wu W."/>
            <person name="Sun C."/>
            <person name="Zou P."/>
            <person name="Liu Y."/>
            <person name="Dai S."/>
            <person name="Zhou R."/>
        </authorList>
    </citation>
    <scope>NUCLEOTIDE SEQUENCE [LARGE SCALE GENOMIC DNA]</scope>
</reference>
<dbReference type="EMBL" id="CM042886">
    <property type="protein sequence ID" value="KAI4340540.1"/>
    <property type="molecule type" value="Genomic_DNA"/>
</dbReference>
<organism evidence="1 2">
    <name type="scientific">Melastoma candidum</name>
    <dbReference type="NCBI Taxonomy" id="119954"/>
    <lineage>
        <taxon>Eukaryota</taxon>
        <taxon>Viridiplantae</taxon>
        <taxon>Streptophyta</taxon>
        <taxon>Embryophyta</taxon>
        <taxon>Tracheophyta</taxon>
        <taxon>Spermatophyta</taxon>
        <taxon>Magnoliopsida</taxon>
        <taxon>eudicotyledons</taxon>
        <taxon>Gunneridae</taxon>
        <taxon>Pentapetalae</taxon>
        <taxon>rosids</taxon>
        <taxon>malvids</taxon>
        <taxon>Myrtales</taxon>
        <taxon>Melastomataceae</taxon>
        <taxon>Melastomatoideae</taxon>
        <taxon>Melastomateae</taxon>
        <taxon>Melastoma</taxon>
    </lineage>
</organism>
<evidence type="ECO:0000313" key="1">
    <source>
        <dbReference type="EMBL" id="KAI4340540.1"/>
    </source>
</evidence>
<keyword evidence="2" id="KW-1185">Reference proteome</keyword>
<dbReference type="Proteomes" id="UP001057402">
    <property type="component" value="Chromosome 7"/>
</dbReference>
<comment type="caution">
    <text evidence="1">The sequence shown here is derived from an EMBL/GenBank/DDBJ whole genome shotgun (WGS) entry which is preliminary data.</text>
</comment>
<evidence type="ECO:0000313" key="2">
    <source>
        <dbReference type="Proteomes" id="UP001057402"/>
    </source>
</evidence>
<name>A0ACB9NV56_9MYRT</name>
<proteinExistence type="predicted"/>
<sequence>MQQGHQSTPAEDVRTLWIGDFRHWVDESYLYSCFSQTGELVSVKIMSGQPEGYGFVEFTSHSAAKRVLQTYNGTQMPGTELTL</sequence>
<protein>
    <submittedName>
        <fullName evidence="1">Uncharacterized protein</fullName>
    </submittedName>
</protein>
<accession>A0ACB9NV56</accession>